<name>A0ABW2NPD1_9BACL</name>
<evidence type="ECO:0000256" key="1">
    <source>
        <dbReference type="SAM" id="Phobius"/>
    </source>
</evidence>
<reference evidence="4" key="1">
    <citation type="journal article" date="2019" name="Int. J. Syst. Evol. Microbiol.">
        <title>The Global Catalogue of Microorganisms (GCM) 10K type strain sequencing project: providing services to taxonomists for standard genome sequencing and annotation.</title>
        <authorList>
            <consortium name="The Broad Institute Genomics Platform"/>
            <consortium name="The Broad Institute Genome Sequencing Center for Infectious Disease"/>
            <person name="Wu L."/>
            <person name="Ma J."/>
        </authorList>
    </citation>
    <scope>NUCLEOTIDE SEQUENCE [LARGE SCALE GENOMIC DNA]</scope>
    <source>
        <strain evidence="4">NBRC 106396</strain>
    </source>
</reference>
<evidence type="ECO:0000313" key="4">
    <source>
        <dbReference type="Proteomes" id="UP001596549"/>
    </source>
</evidence>
<comment type="caution">
    <text evidence="3">The sequence shown here is derived from an EMBL/GenBank/DDBJ whole genome shotgun (WGS) entry which is preliminary data.</text>
</comment>
<keyword evidence="1" id="KW-0472">Membrane</keyword>
<gene>
    <name evidence="3" type="ORF">ACFQPF_11605</name>
</gene>
<dbReference type="RefSeq" id="WP_379749791.1">
    <property type="nucleotide sequence ID" value="NZ_JBHTCP010000035.1"/>
</dbReference>
<feature type="domain" description="Potassium channel" evidence="2">
    <location>
        <begin position="68"/>
        <end position="130"/>
    </location>
</feature>
<dbReference type="Pfam" id="PF07885">
    <property type="entry name" value="Ion_trans_2"/>
    <property type="match status" value="1"/>
</dbReference>
<dbReference type="Proteomes" id="UP001596549">
    <property type="component" value="Unassembled WGS sequence"/>
</dbReference>
<feature type="transmembrane region" description="Helical" evidence="1">
    <location>
        <begin position="37"/>
        <end position="60"/>
    </location>
</feature>
<feature type="transmembrane region" description="Helical" evidence="1">
    <location>
        <begin position="80"/>
        <end position="99"/>
    </location>
</feature>
<proteinExistence type="predicted"/>
<dbReference type="Gene3D" id="1.10.287.70">
    <property type="match status" value="1"/>
</dbReference>
<dbReference type="EMBL" id="JBHTCP010000035">
    <property type="protein sequence ID" value="MFC7372321.1"/>
    <property type="molecule type" value="Genomic_DNA"/>
</dbReference>
<dbReference type="InterPro" id="IPR013099">
    <property type="entry name" value="K_chnl_dom"/>
</dbReference>
<sequence length="140" mass="15124">MGQAVLFLIGCLALYIIYSSIAMLFTHHGLKEHLMPVSYVAILVIIYVTVIVGFGLMFTIAGLLGINVLEGGTGFEQDSLWIVLTETIYFSASTLFSLGYGDILPVGFGRVIAITEAMIGYILPIAFVLTSVIQHNTSSD</sequence>
<protein>
    <submittedName>
        <fullName evidence="3">Ion channel</fullName>
    </submittedName>
</protein>
<evidence type="ECO:0000313" key="3">
    <source>
        <dbReference type="EMBL" id="MFC7372321.1"/>
    </source>
</evidence>
<feature type="transmembrane region" description="Helical" evidence="1">
    <location>
        <begin position="111"/>
        <end position="133"/>
    </location>
</feature>
<keyword evidence="4" id="KW-1185">Reference proteome</keyword>
<accession>A0ABW2NPD1</accession>
<keyword evidence="1" id="KW-0812">Transmembrane</keyword>
<dbReference type="SUPFAM" id="SSF81324">
    <property type="entry name" value="Voltage-gated potassium channels"/>
    <property type="match status" value="1"/>
</dbReference>
<keyword evidence="1" id="KW-1133">Transmembrane helix</keyword>
<feature type="transmembrane region" description="Helical" evidence="1">
    <location>
        <begin position="6"/>
        <end position="25"/>
    </location>
</feature>
<evidence type="ECO:0000259" key="2">
    <source>
        <dbReference type="Pfam" id="PF07885"/>
    </source>
</evidence>
<organism evidence="3 4">
    <name type="scientific">Fictibacillus iocasae</name>
    <dbReference type="NCBI Taxonomy" id="2715437"/>
    <lineage>
        <taxon>Bacteria</taxon>
        <taxon>Bacillati</taxon>
        <taxon>Bacillota</taxon>
        <taxon>Bacilli</taxon>
        <taxon>Bacillales</taxon>
        <taxon>Fictibacillaceae</taxon>
        <taxon>Fictibacillus</taxon>
    </lineage>
</organism>